<reference evidence="1 2" key="1">
    <citation type="submission" date="2007-07" db="EMBL/GenBank/DDBJ databases">
        <title>Complete sequence of chromosome of Xanthobacter autotrophicus Py2.</title>
        <authorList>
            <consortium name="US DOE Joint Genome Institute"/>
            <person name="Copeland A."/>
            <person name="Lucas S."/>
            <person name="Lapidus A."/>
            <person name="Barry K."/>
            <person name="Glavina del Rio T."/>
            <person name="Hammon N."/>
            <person name="Israni S."/>
            <person name="Dalin E."/>
            <person name="Tice H."/>
            <person name="Pitluck S."/>
            <person name="Sims D."/>
            <person name="Brettin T."/>
            <person name="Bruce D."/>
            <person name="Detter J.C."/>
            <person name="Han C."/>
            <person name="Tapia R."/>
            <person name="Brainard J."/>
            <person name="Schmutz J."/>
            <person name="Larimer F."/>
            <person name="Land M."/>
            <person name="Hauser L."/>
            <person name="Kyrpides N."/>
            <person name="Kim E."/>
            <person name="Ensigns S.A."/>
            <person name="Richardson P."/>
        </authorList>
    </citation>
    <scope>NUCLEOTIDE SEQUENCE [LARGE SCALE GENOMIC DNA]</scope>
    <source>
        <strain evidence="2">ATCC BAA-1158 / Py2</strain>
    </source>
</reference>
<dbReference type="EMBL" id="CP000781">
    <property type="protein sequence ID" value="ABS68828.1"/>
    <property type="molecule type" value="Genomic_DNA"/>
</dbReference>
<gene>
    <name evidence="1" type="ordered locus">Xaut_3600</name>
</gene>
<dbReference type="Proteomes" id="UP000002417">
    <property type="component" value="Chromosome"/>
</dbReference>
<dbReference type="AlphaFoldDB" id="A7ILD5"/>
<proteinExistence type="predicted"/>
<protein>
    <recommendedName>
        <fullName evidence="3">Helix-turn-helix domain-containing protein</fullName>
    </recommendedName>
</protein>
<organism evidence="1 2">
    <name type="scientific">Xanthobacter autotrophicus (strain ATCC BAA-1158 / Py2)</name>
    <dbReference type="NCBI Taxonomy" id="78245"/>
    <lineage>
        <taxon>Bacteria</taxon>
        <taxon>Pseudomonadati</taxon>
        <taxon>Pseudomonadota</taxon>
        <taxon>Alphaproteobacteria</taxon>
        <taxon>Hyphomicrobiales</taxon>
        <taxon>Xanthobacteraceae</taxon>
        <taxon>Xanthobacter</taxon>
    </lineage>
</organism>
<evidence type="ECO:0008006" key="3">
    <source>
        <dbReference type="Google" id="ProtNLM"/>
    </source>
</evidence>
<evidence type="ECO:0000313" key="2">
    <source>
        <dbReference type="Proteomes" id="UP000002417"/>
    </source>
</evidence>
<dbReference type="STRING" id="78245.Xaut_3600"/>
<name>A7ILD5_XANP2</name>
<evidence type="ECO:0000313" key="1">
    <source>
        <dbReference type="EMBL" id="ABS68828.1"/>
    </source>
</evidence>
<dbReference type="KEGG" id="xau:Xaut_3600"/>
<accession>A7ILD5</accession>
<keyword evidence="2" id="KW-1185">Reference proteome</keyword>
<sequence>MHHLMLKEKRTEIEAPMATAVENRMMDGTPFTYSGLAAVSEAAGGDEARDRVADRTIQKWRRRGWISFRRIKREVVWSLTAEGEDEKERREAAHG</sequence>
<dbReference type="HOGENOM" id="CLU_2372024_0_0_5"/>